<feature type="domain" description="Rhodanese" evidence="4">
    <location>
        <begin position="13"/>
        <end position="131"/>
    </location>
</feature>
<protein>
    <recommendedName>
        <fullName evidence="3">Sulfurtransferase</fullName>
    </recommendedName>
</protein>
<keyword evidence="2" id="KW-0677">Repeat</keyword>
<dbReference type="EMBL" id="LQYE01000028">
    <property type="protein sequence ID" value="OAT67586.1"/>
    <property type="molecule type" value="Genomic_DNA"/>
</dbReference>
<feature type="domain" description="Rhodanese" evidence="4">
    <location>
        <begin position="162"/>
        <end position="272"/>
    </location>
</feature>
<dbReference type="Pfam" id="PF00581">
    <property type="entry name" value="Rhodanese"/>
    <property type="match status" value="2"/>
</dbReference>
<organism evidence="5 6">
    <name type="scientific">Mycobacteroides immunogenum</name>
    <dbReference type="NCBI Taxonomy" id="83262"/>
    <lineage>
        <taxon>Bacteria</taxon>
        <taxon>Bacillati</taxon>
        <taxon>Actinomycetota</taxon>
        <taxon>Actinomycetes</taxon>
        <taxon>Mycobacteriales</taxon>
        <taxon>Mycobacteriaceae</taxon>
        <taxon>Mycobacteroides</taxon>
    </lineage>
</organism>
<dbReference type="PROSITE" id="PS50206">
    <property type="entry name" value="RHODANESE_3"/>
    <property type="match status" value="2"/>
</dbReference>
<dbReference type="SUPFAM" id="SSF52821">
    <property type="entry name" value="Rhodanese/Cell cycle control phosphatase"/>
    <property type="match status" value="2"/>
</dbReference>
<comment type="caution">
    <text evidence="5">The sequence shown here is derived from an EMBL/GenBank/DDBJ whole genome shotgun (WGS) entry which is preliminary data.</text>
</comment>
<evidence type="ECO:0000256" key="2">
    <source>
        <dbReference type="ARBA" id="ARBA00022737"/>
    </source>
</evidence>
<proteinExistence type="predicted"/>
<dbReference type="AlphaFoldDB" id="A0A179VBA7"/>
<dbReference type="PROSITE" id="PS00380">
    <property type="entry name" value="RHODANESE_1"/>
    <property type="match status" value="1"/>
</dbReference>
<dbReference type="GO" id="GO:0004792">
    <property type="term" value="F:thiosulfate-cyanide sulfurtransferase activity"/>
    <property type="evidence" value="ECO:0007669"/>
    <property type="project" value="InterPro"/>
</dbReference>
<dbReference type="Gene3D" id="3.40.250.10">
    <property type="entry name" value="Rhodanese-like domain"/>
    <property type="match status" value="2"/>
</dbReference>
<dbReference type="InterPro" id="IPR036873">
    <property type="entry name" value="Rhodanese-like_dom_sf"/>
</dbReference>
<evidence type="ECO:0000256" key="3">
    <source>
        <dbReference type="RuleBase" id="RU000507"/>
    </source>
</evidence>
<dbReference type="InterPro" id="IPR001307">
    <property type="entry name" value="Thiosulphate_STrfase_CS"/>
</dbReference>
<keyword evidence="1 3" id="KW-0808">Transferase</keyword>
<dbReference type="SMART" id="SM00450">
    <property type="entry name" value="RHOD"/>
    <property type="match status" value="2"/>
</dbReference>
<dbReference type="Proteomes" id="UP000186919">
    <property type="component" value="Unassembled WGS sequence"/>
</dbReference>
<evidence type="ECO:0000259" key="4">
    <source>
        <dbReference type="PROSITE" id="PS50206"/>
    </source>
</evidence>
<dbReference type="PROSITE" id="PS00683">
    <property type="entry name" value="RHODANESE_2"/>
    <property type="match status" value="1"/>
</dbReference>
<dbReference type="PANTHER" id="PTHR11364:SF27">
    <property type="entry name" value="SULFURTRANSFERASE"/>
    <property type="match status" value="1"/>
</dbReference>
<accession>A0A179VBA7</accession>
<evidence type="ECO:0000313" key="5">
    <source>
        <dbReference type="EMBL" id="OAT67586.1"/>
    </source>
</evidence>
<dbReference type="PANTHER" id="PTHR11364">
    <property type="entry name" value="THIOSULFATE SULFERTANSFERASE"/>
    <property type="match status" value="1"/>
</dbReference>
<evidence type="ECO:0000256" key="1">
    <source>
        <dbReference type="ARBA" id="ARBA00022679"/>
    </source>
</evidence>
<name>A0A179VBA7_9MYCO</name>
<gene>
    <name evidence="5" type="ORF">AWB85_10480</name>
</gene>
<evidence type="ECO:0000313" key="6">
    <source>
        <dbReference type="Proteomes" id="UP000186919"/>
    </source>
</evidence>
<dbReference type="InterPro" id="IPR001763">
    <property type="entry name" value="Rhodanese-like_dom"/>
</dbReference>
<dbReference type="CDD" id="cd01449">
    <property type="entry name" value="TST_Repeat_2"/>
    <property type="match status" value="1"/>
</dbReference>
<dbReference type="RefSeq" id="WP_064631370.1">
    <property type="nucleotide sequence ID" value="NZ_LQYE01000028.1"/>
</dbReference>
<dbReference type="InterPro" id="IPR045078">
    <property type="entry name" value="TST/MPST-like"/>
</dbReference>
<reference evidence="5 6" key="1">
    <citation type="submission" date="2016-01" db="EMBL/GenBank/DDBJ databases">
        <title>Mycobacterium immunogenum strain CD11_6 genome sequencing and assembly.</title>
        <authorList>
            <person name="Kaur G."/>
            <person name="Nair G.R."/>
            <person name="Mayilraj S."/>
        </authorList>
    </citation>
    <scope>NUCLEOTIDE SEQUENCE [LARGE SCALE GENOMIC DNA]</scope>
    <source>
        <strain evidence="5 6">CD11-6</strain>
    </source>
</reference>
<sequence>MDVLISPSELADRLTDVRLLDVRWTVMAPDGRPAYLAGHLPGAVFVDLDADLADHSATGRGRHPLPTPQALAASARRWGLNDGDAVVVYDDWNGQAAARAWWLLRAAGVSNVRILDGGWAAWQRSGGPVATEEVVPAAGDITITSLHGLAAVDADGVAAQAQSPDNLVFDARAAARYRGDEEPLDPRAGHIPGAVSAPTAENLTADGTFKPVAELRERFEKLGAGAAPVTVYCGSGVTATHQIAALAIAGYDAALYPGSWSEWSSDPQRPVATGPSPA</sequence>
<dbReference type="CDD" id="cd01448">
    <property type="entry name" value="TST_Repeat_1"/>
    <property type="match status" value="1"/>
</dbReference>